<dbReference type="SUPFAM" id="SSF52172">
    <property type="entry name" value="CheY-like"/>
    <property type="match status" value="1"/>
</dbReference>
<keyword evidence="4" id="KW-1185">Reference proteome</keyword>
<reference evidence="3" key="1">
    <citation type="submission" date="2020-10" db="EMBL/GenBank/DDBJ databases">
        <authorList>
            <person name="Castelo-Branco R."/>
            <person name="Eusebio N."/>
            <person name="Adriana R."/>
            <person name="Vieira A."/>
            <person name="Brugerolle De Fraissinette N."/>
            <person name="Rezende De Castro R."/>
            <person name="Schneider M.P."/>
            <person name="Vasconcelos V."/>
            <person name="Leao P.N."/>
        </authorList>
    </citation>
    <scope>NUCLEOTIDE SEQUENCE</scope>
    <source>
        <strain evidence="3">LEGE 11480</strain>
    </source>
</reference>
<accession>A0A928VLS0</accession>
<feature type="domain" description="Response regulatory" evidence="2">
    <location>
        <begin position="14"/>
        <end position="137"/>
    </location>
</feature>
<dbReference type="EMBL" id="JADEXQ010000009">
    <property type="protein sequence ID" value="MBE9028961.1"/>
    <property type="molecule type" value="Genomic_DNA"/>
</dbReference>
<evidence type="ECO:0000313" key="4">
    <source>
        <dbReference type="Proteomes" id="UP000625316"/>
    </source>
</evidence>
<organism evidence="3 4">
    <name type="scientific">Romeriopsis navalis LEGE 11480</name>
    <dbReference type="NCBI Taxonomy" id="2777977"/>
    <lineage>
        <taxon>Bacteria</taxon>
        <taxon>Bacillati</taxon>
        <taxon>Cyanobacteriota</taxon>
        <taxon>Cyanophyceae</taxon>
        <taxon>Leptolyngbyales</taxon>
        <taxon>Leptolyngbyaceae</taxon>
        <taxon>Romeriopsis</taxon>
        <taxon>Romeriopsis navalis</taxon>
    </lineage>
</organism>
<comment type="caution">
    <text evidence="3">The sequence shown here is derived from an EMBL/GenBank/DDBJ whole genome shotgun (WGS) entry which is preliminary data.</text>
</comment>
<dbReference type="Gene3D" id="3.40.50.2300">
    <property type="match status" value="1"/>
</dbReference>
<dbReference type="AlphaFoldDB" id="A0A928VLS0"/>
<dbReference type="PANTHER" id="PTHR44520:SF2">
    <property type="entry name" value="RESPONSE REGULATOR RCP1"/>
    <property type="match status" value="1"/>
</dbReference>
<evidence type="ECO:0000256" key="1">
    <source>
        <dbReference type="PROSITE-ProRule" id="PRU00169"/>
    </source>
</evidence>
<dbReference type="Proteomes" id="UP000625316">
    <property type="component" value="Unassembled WGS sequence"/>
</dbReference>
<evidence type="ECO:0000313" key="3">
    <source>
        <dbReference type="EMBL" id="MBE9028961.1"/>
    </source>
</evidence>
<dbReference type="GO" id="GO:0000160">
    <property type="term" value="P:phosphorelay signal transduction system"/>
    <property type="evidence" value="ECO:0007669"/>
    <property type="project" value="InterPro"/>
</dbReference>
<dbReference type="PROSITE" id="PS50110">
    <property type="entry name" value="RESPONSE_REGULATORY"/>
    <property type="match status" value="1"/>
</dbReference>
<evidence type="ECO:0000259" key="2">
    <source>
        <dbReference type="PROSITE" id="PS50110"/>
    </source>
</evidence>
<dbReference type="InterPro" id="IPR011006">
    <property type="entry name" value="CheY-like_superfamily"/>
</dbReference>
<protein>
    <submittedName>
        <fullName evidence="3">Response regulator</fullName>
    </submittedName>
</protein>
<sequence length="149" mass="16555">MWLYVMNDRLHPRRILILESDAAQAAQIAAGFQGDVAVTEVITISQLEAAWDFLRGQGEYQTAGKPDLILLNFAPAQSQSLLKTLKADRQLRQIPVILLNQTEDAEVIFQSYLAQGNCYVLKSAHQGDLKAIAQHIEAFWLGVATLPTH</sequence>
<dbReference type="InterPro" id="IPR052893">
    <property type="entry name" value="TCS_response_regulator"/>
</dbReference>
<proteinExistence type="predicted"/>
<gene>
    <name evidence="3" type="ORF">IQ266_04185</name>
</gene>
<dbReference type="PANTHER" id="PTHR44520">
    <property type="entry name" value="RESPONSE REGULATOR RCP1-RELATED"/>
    <property type="match status" value="1"/>
</dbReference>
<name>A0A928VLS0_9CYAN</name>
<comment type="caution">
    <text evidence="1">Lacks conserved residue(s) required for the propagation of feature annotation.</text>
</comment>
<dbReference type="InterPro" id="IPR001789">
    <property type="entry name" value="Sig_transdc_resp-reg_receiver"/>
</dbReference>